<dbReference type="CDD" id="cd00950">
    <property type="entry name" value="DHDPS"/>
    <property type="match status" value="1"/>
</dbReference>
<evidence type="ECO:0000256" key="3">
    <source>
        <dbReference type="ARBA" id="ARBA00007592"/>
    </source>
</evidence>
<dbReference type="GO" id="GO:0019877">
    <property type="term" value="P:diaminopimelate biosynthetic process"/>
    <property type="evidence" value="ECO:0007669"/>
    <property type="project" value="UniProtKB-UniRule"/>
</dbReference>
<dbReference type="EMBL" id="VUNS01000013">
    <property type="protein sequence ID" value="MST97827.1"/>
    <property type="molecule type" value="Genomic_DNA"/>
</dbReference>
<dbReference type="PROSITE" id="PS00665">
    <property type="entry name" value="DHDPS_1"/>
    <property type="match status" value="1"/>
</dbReference>
<dbReference type="PANTHER" id="PTHR12128">
    <property type="entry name" value="DIHYDRODIPICOLINATE SYNTHASE"/>
    <property type="match status" value="1"/>
</dbReference>
<comment type="pathway">
    <text evidence="2 12">Amino-acid biosynthesis; L-lysine biosynthesis via DAP pathway; (S)-tetrahydrodipicolinate from L-aspartate: step 3/4.</text>
</comment>
<organism evidence="16 17">
    <name type="scientific">Victivallis lenta</name>
    <dbReference type="NCBI Taxonomy" id="2606640"/>
    <lineage>
        <taxon>Bacteria</taxon>
        <taxon>Pseudomonadati</taxon>
        <taxon>Lentisphaerota</taxon>
        <taxon>Lentisphaeria</taxon>
        <taxon>Victivallales</taxon>
        <taxon>Victivallaceae</taxon>
        <taxon>Victivallis</taxon>
    </lineage>
</organism>
<comment type="catalytic activity">
    <reaction evidence="11 12">
        <text>L-aspartate 4-semialdehyde + pyruvate = (2S,4S)-4-hydroxy-2,3,4,5-tetrahydrodipicolinate + H2O + H(+)</text>
        <dbReference type="Rhea" id="RHEA:34171"/>
        <dbReference type="ChEBI" id="CHEBI:15361"/>
        <dbReference type="ChEBI" id="CHEBI:15377"/>
        <dbReference type="ChEBI" id="CHEBI:15378"/>
        <dbReference type="ChEBI" id="CHEBI:67139"/>
        <dbReference type="ChEBI" id="CHEBI:537519"/>
        <dbReference type="EC" id="4.3.3.7"/>
    </reaction>
</comment>
<dbReference type="Gene3D" id="3.20.20.70">
    <property type="entry name" value="Aldolase class I"/>
    <property type="match status" value="1"/>
</dbReference>
<feature type="binding site" evidence="12 15">
    <location>
        <position position="201"/>
    </location>
    <ligand>
        <name>pyruvate</name>
        <dbReference type="ChEBI" id="CHEBI:15361"/>
    </ligand>
</feature>
<dbReference type="PRINTS" id="PR00146">
    <property type="entry name" value="DHPICSNTHASE"/>
</dbReference>
<keyword evidence="7 12" id="KW-0220">Diaminopimelate biosynthesis</keyword>
<evidence type="ECO:0000256" key="6">
    <source>
        <dbReference type="ARBA" id="ARBA00022605"/>
    </source>
</evidence>
<feature type="binding site" evidence="12 15">
    <location>
        <position position="45"/>
    </location>
    <ligand>
        <name>pyruvate</name>
        <dbReference type="ChEBI" id="CHEBI:15361"/>
    </ligand>
</feature>
<evidence type="ECO:0000256" key="13">
    <source>
        <dbReference type="PIRNR" id="PIRNR001365"/>
    </source>
</evidence>
<dbReference type="Proteomes" id="UP000435649">
    <property type="component" value="Unassembled WGS sequence"/>
</dbReference>
<evidence type="ECO:0000256" key="15">
    <source>
        <dbReference type="PIRSR" id="PIRSR001365-2"/>
    </source>
</evidence>
<keyword evidence="5 12" id="KW-0963">Cytoplasm</keyword>
<evidence type="ECO:0000313" key="17">
    <source>
        <dbReference type="Proteomes" id="UP000435649"/>
    </source>
</evidence>
<comment type="caution">
    <text evidence="16">The sequence shown here is derived from an EMBL/GenBank/DDBJ whole genome shotgun (WGS) entry which is preliminary data.</text>
</comment>
<evidence type="ECO:0000256" key="11">
    <source>
        <dbReference type="ARBA" id="ARBA00047836"/>
    </source>
</evidence>
<comment type="subcellular location">
    <subcellularLocation>
        <location evidence="12">Cytoplasm</location>
    </subcellularLocation>
</comment>
<feature type="active site" description="Schiff-base intermediate with substrate" evidence="12 14">
    <location>
        <position position="161"/>
    </location>
</feature>
<sequence length="290" mass="30997">MKFEGVYTALVTPFRNGEVDYEALKKLVELQVAGRVSGIVPVGTTGESPTLSPQEHLKVIETVIETAAGRCQVIAGTGANSTEEAVFLTSEAKAVGADATLQVTPYYNKPTQEGLYRHFSTVADKVGLPVVLYNVPGRSGVPIAEATVARLAKNPVIMAVKEAAGSVDRVSAILDLCDITVLSGDDSLTLPMMSVGAKGIISVSSNLIPGEMSAMVRAALEGDFAKAYAYHRKYYPFFRDQFVETNPIPIKAAMAMAGLMAEEYRLPLCELSPEHREKLAATLKRCGILG</sequence>
<comment type="function">
    <text evidence="1 12">Catalyzes the condensation of (S)-aspartate-beta-semialdehyde [(S)-ASA] and pyruvate to 4-hydroxy-tetrahydrodipicolinate (HTPA).</text>
</comment>
<gene>
    <name evidence="12" type="primary">dapA</name>
    <name evidence="16" type="ORF">FYJ85_12345</name>
</gene>
<dbReference type="AlphaFoldDB" id="A0A844G2D5"/>
<dbReference type="SUPFAM" id="SSF51569">
    <property type="entry name" value="Aldolase"/>
    <property type="match status" value="1"/>
</dbReference>
<dbReference type="NCBIfam" id="TIGR00674">
    <property type="entry name" value="dapA"/>
    <property type="match status" value="1"/>
</dbReference>
<keyword evidence="6 12" id="KW-0028">Amino-acid biosynthesis</keyword>
<dbReference type="GO" id="GO:0008840">
    <property type="term" value="F:4-hydroxy-tetrahydrodipicolinate synthase activity"/>
    <property type="evidence" value="ECO:0007669"/>
    <property type="project" value="UniProtKB-UniRule"/>
</dbReference>
<keyword evidence="8 12" id="KW-0457">Lysine biosynthesis</keyword>
<dbReference type="InterPro" id="IPR020625">
    <property type="entry name" value="Schiff_base-form_aldolases_AS"/>
</dbReference>
<comment type="caution">
    <text evidence="12">Was originally thought to be a dihydrodipicolinate synthase (DHDPS), catalyzing the condensation of (S)-aspartate-beta-semialdehyde [(S)-ASA] and pyruvate to dihydrodipicolinate (DHDP). However, it was shown in E.coli that the product of the enzymatic reaction is not dihydrodipicolinate but in fact (4S)-4-hydroxy-2,3,4,5-tetrahydro-(2S)-dipicolinic acid (HTPA), and that the consecutive dehydration reaction leading to DHDP is not spontaneous but catalyzed by DapB.</text>
</comment>
<dbReference type="SMART" id="SM01130">
    <property type="entry name" value="DHDPS"/>
    <property type="match status" value="1"/>
</dbReference>
<feature type="site" description="Part of a proton relay during catalysis" evidence="12">
    <location>
        <position position="107"/>
    </location>
</feature>
<dbReference type="Pfam" id="PF00701">
    <property type="entry name" value="DHDPS"/>
    <property type="match status" value="1"/>
</dbReference>
<comment type="similarity">
    <text evidence="3 12 13">Belongs to the DapA family.</text>
</comment>
<reference evidence="16 17" key="1">
    <citation type="submission" date="2019-08" db="EMBL/GenBank/DDBJ databases">
        <title>In-depth cultivation of the pig gut microbiome towards novel bacterial diversity and tailored functional studies.</title>
        <authorList>
            <person name="Wylensek D."/>
            <person name="Hitch T.C.A."/>
            <person name="Clavel T."/>
        </authorList>
    </citation>
    <scope>NUCLEOTIDE SEQUENCE [LARGE SCALE GENOMIC DNA]</scope>
    <source>
        <strain evidence="16 17">BBE-744-WT-12</strain>
    </source>
</reference>
<evidence type="ECO:0000256" key="1">
    <source>
        <dbReference type="ARBA" id="ARBA00003294"/>
    </source>
</evidence>
<evidence type="ECO:0000313" key="16">
    <source>
        <dbReference type="EMBL" id="MST97827.1"/>
    </source>
</evidence>
<proteinExistence type="inferred from homology"/>
<dbReference type="EC" id="4.3.3.7" evidence="4 12"/>
<dbReference type="InterPro" id="IPR002220">
    <property type="entry name" value="DapA-like"/>
</dbReference>
<keyword evidence="17" id="KW-1185">Reference proteome</keyword>
<evidence type="ECO:0000256" key="9">
    <source>
        <dbReference type="ARBA" id="ARBA00023239"/>
    </source>
</evidence>
<protein>
    <recommendedName>
        <fullName evidence="4 12">4-hydroxy-tetrahydrodipicolinate synthase</fullName>
        <shortName evidence="12">HTPA synthase</shortName>
        <ecNumber evidence="4 12">4.3.3.7</ecNumber>
    </recommendedName>
</protein>
<dbReference type="UniPathway" id="UPA00034">
    <property type="reaction ID" value="UER00017"/>
</dbReference>
<dbReference type="GO" id="GO:0009089">
    <property type="term" value="P:lysine biosynthetic process via diaminopimelate"/>
    <property type="evidence" value="ECO:0007669"/>
    <property type="project" value="UniProtKB-UniRule"/>
</dbReference>
<dbReference type="HAMAP" id="MF_00418">
    <property type="entry name" value="DapA"/>
    <property type="match status" value="1"/>
</dbReference>
<evidence type="ECO:0000256" key="5">
    <source>
        <dbReference type="ARBA" id="ARBA00022490"/>
    </source>
</evidence>
<dbReference type="InterPro" id="IPR020624">
    <property type="entry name" value="Schiff_base-form_aldolases_CS"/>
</dbReference>
<evidence type="ECO:0000256" key="12">
    <source>
        <dbReference type="HAMAP-Rule" id="MF_00418"/>
    </source>
</evidence>
<feature type="active site" description="Proton donor/acceptor" evidence="12 14">
    <location>
        <position position="133"/>
    </location>
</feature>
<evidence type="ECO:0000256" key="7">
    <source>
        <dbReference type="ARBA" id="ARBA00022915"/>
    </source>
</evidence>
<keyword evidence="10 12" id="KW-0704">Schiff base</keyword>
<dbReference type="PANTHER" id="PTHR12128:SF66">
    <property type="entry name" value="4-HYDROXY-2-OXOGLUTARATE ALDOLASE, MITOCHONDRIAL"/>
    <property type="match status" value="1"/>
</dbReference>
<dbReference type="InterPro" id="IPR005263">
    <property type="entry name" value="DapA"/>
</dbReference>
<accession>A0A844G2D5</accession>
<evidence type="ECO:0000256" key="8">
    <source>
        <dbReference type="ARBA" id="ARBA00023154"/>
    </source>
</evidence>
<evidence type="ECO:0000256" key="10">
    <source>
        <dbReference type="ARBA" id="ARBA00023270"/>
    </source>
</evidence>
<feature type="site" description="Part of a proton relay during catalysis" evidence="12">
    <location>
        <position position="44"/>
    </location>
</feature>
<evidence type="ECO:0000256" key="2">
    <source>
        <dbReference type="ARBA" id="ARBA00005120"/>
    </source>
</evidence>
<evidence type="ECO:0000256" key="4">
    <source>
        <dbReference type="ARBA" id="ARBA00012086"/>
    </source>
</evidence>
<dbReference type="GO" id="GO:0005829">
    <property type="term" value="C:cytosol"/>
    <property type="evidence" value="ECO:0007669"/>
    <property type="project" value="TreeGrafter"/>
</dbReference>
<dbReference type="InterPro" id="IPR013785">
    <property type="entry name" value="Aldolase_TIM"/>
</dbReference>
<dbReference type="PIRSF" id="PIRSF001365">
    <property type="entry name" value="DHDPS"/>
    <property type="match status" value="1"/>
</dbReference>
<comment type="subunit">
    <text evidence="12">Homotetramer; dimer of dimers.</text>
</comment>
<name>A0A844G2D5_9BACT</name>
<keyword evidence="9 12" id="KW-0456">Lyase</keyword>
<evidence type="ECO:0000256" key="14">
    <source>
        <dbReference type="PIRSR" id="PIRSR001365-1"/>
    </source>
</evidence>
<dbReference type="PROSITE" id="PS00666">
    <property type="entry name" value="DHDPS_2"/>
    <property type="match status" value="1"/>
</dbReference>